<dbReference type="InterPro" id="IPR019724">
    <property type="entry name" value="UPF0763"/>
</dbReference>
<dbReference type="AlphaFoldDB" id="A0A377JQX2"/>
<name>A0A377JQX2_9HELI</name>
<dbReference type="Proteomes" id="UP000255335">
    <property type="component" value="Unassembled WGS sequence"/>
</dbReference>
<dbReference type="HAMAP" id="MF_02110">
    <property type="entry name" value="UPF0763"/>
    <property type="match status" value="1"/>
</dbReference>
<protein>
    <recommendedName>
        <fullName evidence="1">UPF0763 protein NCTC12219_00131</fullName>
    </recommendedName>
</protein>
<dbReference type="RefSeq" id="WP_034586682.1">
    <property type="nucleotide sequence ID" value="NZ_FZMJ01000022.1"/>
</dbReference>
<evidence type="ECO:0000313" key="3">
    <source>
        <dbReference type="EMBL" id="STP10277.1"/>
    </source>
</evidence>
<dbReference type="EMBL" id="UGHZ01000001">
    <property type="protein sequence ID" value="STP08786.1"/>
    <property type="molecule type" value="Genomic_DNA"/>
</dbReference>
<organism evidence="3 4">
    <name type="scientific">Helicobacter cinaedi</name>
    <dbReference type="NCBI Taxonomy" id="213"/>
    <lineage>
        <taxon>Bacteria</taxon>
        <taxon>Pseudomonadati</taxon>
        <taxon>Campylobacterota</taxon>
        <taxon>Epsilonproteobacteria</taxon>
        <taxon>Campylobacterales</taxon>
        <taxon>Helicobacteraceae</taxon>
        <taxon>Helicobacter</taxon>
    </lineage>
</organism>
<proteinExistence type="inferred from homology"/>
<accession>A0A377JQX2</accession>
<dbReference type="Proteomes" id="UP000255103">
    <property type="component" value="Unassembled WGS sequence"/>
</dbReference>
<evidence type="ECO:0000313" key="5">
    <source>
        <dbReference type="Proteomes" id="UP000255335"/>
    </source>
</evidence>
<sequence>MKNIKQDKWLESKEKIIQENLGILRQLEDDTMLLAMQRGEFSKDELWFLQDEQGEEYVVFPQKLFVRLLSRIKNMQEEKLIMKLEKDIISQMPIDLDDAMAVATNILESLRLKDGNLPEINTAILAKDIKKKHPNLFFDIDYLRKPR</sequence>
<evidence type="ECO:0000256" key="1">
    <source>
        <dbReference type="HAMAP-Rule" id="MF_02110"/>
    </source>
</evidence>
<dbReference type="Pfam" id="PF10788">
    <property type="entry name" value="DUF2603"/>
    <property type="match status" value="1"/>
</dbReference>
<gene>
    <name evidence="3" type="ORF">NCTC12219_00131</name>
    <name evidence="2" type="ORF">NCTC12221_00204</name>
</gene>
<evidence type="ECO:0000313" key="2">
    <source>
        <dbReference type="EMBL" id="STP08786.1"/>
    </source>
</evidence>
<reference evidence="4 5" key="1">
    <citation type="submission" date="2018-06" db="EMBL/GenBank/DDBJ databases">
        <authorList>
            <consortium name="Pathogen Informatics"/>
            <person name="Doyle S."/>
        </authorList>
    </citation>
    <scope>NUCLEOTIDE SEQUENCE [LARGE SCALE GENOMIC DNA]</scope>
    <source>
        <strain evidence="3 4">NCTC12219</strain>
        <strain evidence="2 5">NCTC12221</strain>
    </source>
</reference>
<comment type="similarity">
    <text evidence="1">Belongs to the UPF0763 family.</text>
</comment>
<dbReference type="EMBL" id="UGHX01000001">
    <property type="protein sequence ID" value="STP10277.1"/>
    <property type="molecule type" value="Genomic_DNA"/>
</dbReference>
<evidence type="ECO:0000313" key="4">
    <source>
        <dbReference type="Proteomes" id="UP000255103"/>
    </source>
</evidence>